<dbReference type="AlphaFoldDB" id="A0A9Q1L3X2"/>
<feature type="region of interest" description="Disordered" evidence="1">
    <location>
        <begin position="1"/>
        <end position="79"/>
    </location>
</feature>
<reference evidence="3" key="1">
    <citation type="journal article" date="2023" name="Proc. Natl. Acad. Sci. U.S.A.">
        <title>Genomic and structural basis for evolution of tropane alkaloid biosynthesis.</title>
        <authorList>
            <person name="Wanga Y.-J."/>
            <person name="Taina T."/>
            <person name="Yua J.-Y."/>
            <person name="Lia J."/>
            <person name="Xua B."/>
            <person name="Chenc J."/>
            <person name="D'Auriad J.C."/>
            <person name="Huanga J.-P."/>
            <person name="Huanga S.-X."/>
        </authorList>
    </citation>
    <scope>NUCLEOTIDE SEQUENCE [LARGE SCALE GENOMIC DNA]</scope>
    <source>
        <strain evidence="3">cv. KIB-2019</strain>
    </source>
</reference>
<dbReference type="Proteomes" id="UP001152561">
    <property type="component" value="Unassembled WGS sequence"/>
</dbReference>
<evidence type="ECO:0000313" key="3">
    <source>
        <dbReference type="Proteomes" id="UP001152561"/>
    </source>
</evidence>
<evidence type="ECO:0000313" key="2">
    <source>
        <dbReference type="EMBL" id="KAJ8527870.1"/>
    </source>
</evidence>
<name>A0A9Q1L3X2_9SOLA</name>
<organism evidence="2 3">
    <name type="scientific">Anisodus acutangulus</name>
    <dbReference type="NCBI Taxonomy" id="402998"/>
    <lineage>
        <taxon>Eukaryota</taxon>
        <taxon>Viridiplantae</taxon>
        <taxon>Streptophyta</taxon>
        <taxon>Embryophyta</taxon>
        <taxon>Tracheophyta</taxon>
        <taxon>Spermatophyta</taxon>
        <taxon>Magnoliopsida</taxon>
        <taxon>eudicotyledons</taxon>
        <taxon>Gunneridae</taxon>
        <taxon>Pentapetalae</taxon>
        <taxon>asterids</taxon>
        <taxon>lamiids</taxon>
        <taxon>Solanales</taxon>
        <taxon>Solanaceae</taxon>
        <taxon>Solanoideae</taxon>
        <taxon>Hyoscyameae</taxon>
        <taxon>Anisodus</taxon>
    </lineage>
</organism>
<keyword evidence="3" id="KW-1185">Reference proteome</keyword>
<protein>
    <submittedName>
        <fullName evidence="2">Uncharacterized protein</fullName>
    </submittedName>
</protein>
<evidence type="ECO:0000256" key="1">
    <source>
        <dbReference type="SAM" id="MobiDB-lite"/>
    </source>
</evidence>
<feature type="compositionally biased region" description="Basic and acidic residues" evidence="1">
    <location>
        <begin position="41"/>
        <end position="59"/>
    </location>
</feature>
<proteinExistence type="predicted"/>
<accession>A0A9Q1L3X2</accession>
<gene>
    <name evidence="2" type="ORF">K7X08_015321</name>
</gene>
<comment type="caution">
    <text evidence="2">The sequence shown here is derived from an EMBL/GenBank/DDBJ whole genome shotgun (WGS) entry which is preliminary data.</text>
</comment>
<dbReference type="EMBL" id="JAJAGQ010000023">
    <property type="protein sequence ID" value="KAJ8527870.1"/>
    <property type="molecule type" value="Genomic_DNA"/>
</dbReference>
<sequence>MDSCRKLKPSQPKTNGDGEGSTATVLEQAHEGRTQAPIAQRGKEDPSKAPDKVQKERVKNKPVHNVPSTSMVTGEGGKKNYVQALSGNKDASTQSTGGILNGGAAEDVKHLFSTCPWTRGI</sequence>